<evidence type="ECO:0000259" key="6">
    <source>
        <dbReference type="PROSITE" id="PS50014"/>
    </source>
</evidence>
<evidence type="ECO:0000256" key="5">
    <source>
        <dbReference type="SAM" id="MobiDB-lite"/>
    </source>
</evidence>
<evidence type="ECO:0000256" key="1">
    <source>
        <dbReference type="ARBA" id="ARBA00023015"/>
    </source>
</evidence>
<evidence type="ECO:0000313" key="8">
    <source>
        <dbReference type="EMBL" id="WOH10241.1"/>
    </source>
</evidence>
<dbReference type="Pfam" id="PF00439">
    <property type="entry name" value="Bromodomain"/>
    <property type="match status" value="1"/>
</dbReference>
<dbReference type="InterPro" id="IPR027353">
    <property type="entry name" value="NET_dom"/>
</dbReference>
<dbReference type="InterPro" id="IPR038336">
    <property type="entry name" value="NET_sf"/>
</dbReference>
<feature type="region of interest" description="Disordered" evidence="5">
    <location>
        <begin position="511"/>
        <end position="567"/>
    </location>
</feature>
<feature type="domain" description="NET" evidence="7">
    <location>
        <begin position="386"/>
        <end position="469"/>
    </location>
</feature>
<sequence length="567" mass="62654">MTSAVLPRINEGQWRNYAHHGTGYNAINPNPNSGYGSAGIGRFVSQNPNPNPRYVQSVDRGHVRKGDVAAPRFSADVSPDCCVVEKETARDGHVIFHLDLYSRSELKELKNRLVSDLERVRSVMYEIKSRESEARLNRSFGPPSGQINNVVSNVKKGGSGKKSGPGKILGQKRGMQVSSNREIKRPVKNVVFDSTATRKVEAVMRRKCGAILSKLMKHKHGWVFNKPVDAVALGLHNYHQVIKRPMDLGTVKTKLGKHLYGTPADFAADVRLIFDNAMTYNPKGDDAHTMASILLDKFEELFVPAYNEFEAERQRIVVAQQNYSKPLPRLAEAQIVATQVKMEKPVQMHSQGAFTNVVPPVQASAAKVCNVAKKSLSVQQKMVPEAKPIVSNRREMSDGDREKLGLILQDLAGEYLNDILQIVAKRNSELASPGGDGEIELDVHALDSETMWDLEKFARLHKKAARNRMRKEELVNHLASNLENIKSPVATMEEPHVPTMLKVEEDIDIGDEIPMYDYPPVEIERDAPSPIRSSNSSSSSSGTDSSSESESSSGSDSDGSVHSQEAT</sequence>
<dbReference type="SUPFAM" id="SSF47370">
    <property type="entry name" value="Bromodomain"/>
    <property type="match status" value="1"/>
</dbReference>
<feature type="compositionally biased region" description="Low complexity" evidence="5">
    <location>
        <begin position="533"/>
        <end position="560"/>
    </location>
</feature>
<dbReference type="PROSITE" id="PS00633">
    <property type="entry name" value="BROMODOMAIN_1"/>
    <property type="match status" value="1"/>
</dbReference>
<evidence type="ECO:0008006" key="10">
    <source>
        <dbReference type="Google" id="ProtNLM"/>
    </source>
</evidence>
<accession>A0AAF0XLC1</accession>
<keyword evidence="9" id="KW-1185">Reference proteome</keyword>
<evidence type="ECO:0000256" key="4">
    <source>
        <dbReference type="PROSITE-ProRule" id="PRU00035"/>
    </source>
</evidence>
<dbReference type="Gene3D" id="1.20.920.10">
    <property type="entry name" value="Bromodomain-like"/>
    <property type="match status" value="1"/>
</dbReference>
<proteinExistence type="predicted"/>
<protein>
    <recommendedName>
        <fullName evidence="10">Bromo domain-containing protein</fullName>
    </recommendedName>
</protein>
<feature type="region of interest" description="Disordered" evidence="5">
    <location>
        <begin position="152"/>
        <end position="179"/>
    </location>
</feature>
<dbReference type="AlphaFoldDB" id="A0AAF0XLC1"/>
<dbReference type="PRINTS" id="PR00503">
    <property type="entry name" value="BROMODOMAIN"/>
</dbReference>
<dbReference type="PROSITE" id="PS50014">
    <property type="entry name" value="BROMODOMAIN_2"/>
    <property type="match status" value="1"/>
</dbReference>
<reference evidence="8" key="2">
    <citation type="submission" date="2022-03" db="EMBL/GenBank/DDBJ databases">
        <title>Draft title - Genomic analysis of global carrot germplasm unveils the trajectory of domestication and the origin of high carotenoid orange carrot.</title>
        <authorList>
            <person name="Iorizzo M."/>
            <person name="Ellison S."/>
            <person name="Senalik D."/>
            <person name="Macko-Podgorni A."/>
            <person name="Grzebelus D."/>
            <person name="Bostan H."/>
            <person name="Rolling W."/>
            <person name="Curaba J."/>
            <person name="Simon P."/>
        </authorList>
    </citation>
    <scope>NUCLEOTIDE SEQUENCE</scope>
    <source>
        <tissue evidence="8">Leaf</tissue>
    </source>
</reference>
<dbReference type="InterPro" id="IPR018359">
    <property type="entry name" value="Bromodomain_CS"/>
</dbReference>
<keyword evidence="3" id="KW-0804">Transcription</keyword>
<dbReference type="InterPro" id="IPR036427">
    <property type="entry name" value="Bromodomain-like_sf"/>
</dbReference>
<dbReference type="SMART" id="SM00297">
    <property type="entry name" value="BROMO"/>
    <property type="match status" value="1"/>
</dbReference>
<dbReference type="Proteomes" id="UP000077755">
    <property type="component" value="Chromosome 7"/>
</dbReference>
<dbReference type="EMBL" id="CP093349">
    <property type="protein sequence ID" value="WOH10241.1"/>
    <property type="molecule type" value="Genomic_DNA"/>
</dbReference>
<organism evidence="8 9">
    <name type="scientific">Daucus carota subsp. sativus</name>
    <name type="common">Carrot</name>
    <dbReference type="NCBI Taxonomy" id="79200"/>
    <lineage>
        <taxon>Eukaryota</taxon>
        <taxon>Viridiplantae</taxon>
        <taxon>Streptophyta</taxon>
        <taxon>Embryophyta</taxon>
        <taxon>Tracheophyta</taxon>
        <taxon>Spermatophyta</taxon>
        <taxon>Magnoliopsida</taxon>
        <taxon>eudicotyledons</taxon>
        <taxon>Gunneridae</taxon>
        <taxon>Pentapetalae</taxon>
        <taxon>asterids</taxon>
        <taxon>campanulids</taxon>
        <taxon>Apiales</taxon>
        <taxon>Apiaceae</taxon>
        <taxon>Apioideae</taxon>
        <taxon>Scandiceae</taxon>
        <taxon>Daucinae</taxon>
        <taxon>Daucus</taxon>
        <taxon>Daucus sect. Daucus</taxon>
    </lineage>
</organism>
<dbReference type="InterPro" id="IPR001487">
    <property type="entry name" value="Bromodomain"/>
</dbReference>
<dbReference type="PROSITE" id="PS51525">
    <property type="entry name" value="NET"/>
    <property type="match status" value="1"/>
</dbReference>
<evidence type="ECO:0000256" key="3">
    <source>
        <dbReference type="ARBA" id="ARBA00023163"/>
    </source>
</evidence>
<evidence type="ECO:0000313" key="9">
    <source>
        <dbReference type="Proteomes" id="UP000077755"/>
    </source>
</evidence>
<evidence type="ECO:0000259" key="7">
    <source>
        <dbReference type="PROSITE" id="PS51525"/>
    </source>
</evidence>
<dbReference type="PANTHER" id="PTHR45926">
    <property type="entry name" value="OSJNBA0053K19.4 PROTEIN"/>
    <property type="match status" value="1"/>
</dbReference>
<feature type="domain" description="Bromo" evidence="6">
    <location>
        <begin position="216"/>
        <end position="288"/>
    </location>
</feature>
<dbReference type="Pfam" id="PF17035">
    <property type="entry name" value="BET"/>
    <property type="match status" value="1"/>
</dbReference>
<dbReference type="Gene3D" id="1.20.1270.220">
    <property type="match status" value="1"/>
</dbReference>
<keyword evidence="2 4" id="KW-0103">Bromodomain</keyword>
<keyword evidence="1" id="KW-0805">Transcription regulation</keyword>
<name>A0AAF0XLC1_DAUCS</name>
<gene>
    <name evidence="8" type="ORF">DCAR_0729707</name>
</gene>
<reference evidence="8" key="1">
    <citation type="journal article" date="2016" name="Nat. Genet.">
        <title>A high-quality carrot genome assembly provides new insights into carotenoid accumulation and asterid genome evolution.</title>
        <authorList>
            <person name="Iorizzo M."/>
            <person name="Ellison S."/>
            <person name="Senalik D."/>
            <person name="Zeng P."/>
            <person name="Satapoomin P."/>
            <person name="Huang J."/>
            <person name="Bowman M."/>
            <person name="Iovene M."/>
            <person name="Sanseverino W."/>
            <person name="Cavagnaro P."/>
            <person name="Yildiz M."/>
            <person name="Macko-Podgorni A."/>
            <person name="Moranska E."/>
            <person name="Grzebelus E."/>
            <person name="Grzebelus D."/>
            <person name="Ashrafi H."/>
            <person name="Zheng Z."/>
            <person name="Cheng S."/>
            <person name="Spooner D."/>
            <person name="Van Deynze A."/>
            <person name="Simon P."/>
        </authorList>
    </citation>
    <scope>NUCLEOTIDE SEQUENCE</scope>
    <source>
        <tissue evidence="8">Leaf</tissue>
    </source>
</reference>
<evidence type="ECO:0000256" key="2">
    <source>
        <dbReference type="ARBA" id="ARBA00023117"/>
    </source>
</evidence>